<protein>
    <submittedName>
        <fullName evidence="1">Uncharacterized protein</fullName>
    </submittedName>
</protein>
<comment type="caution">
    <text evidence="1">The sequence shown here is derived from an EMBL/GenBank/DDBJ whole genome shotgun (WGS) entry which is preliminary data.</text>
</comment>
<evidence type="ECO:0000313" key="1">
    <source>
        <dbReference type="EMBL" id="CAK0854605.1"/>
    </source>
</evidence>
<proteinExistence type="predicted"/>
<evidence type="ECO:0000313" key="2">
    <source>
        <dbReference type="Proteomes" id="UP001189429"/>
    </source>
</evidence>
<dbReference type="EMBL" id="CAUYUJ010015490">
    <property type="protein sequence ID" value="CAK0854605.1"/>
    <property type="molecule type" value="Genomic_DNA"/>
</dbReference>
<dbReference type="Proteomes" id="UP001189429">
    <property type="component" value="Unassembled WGS sequence"/>
</dbReference>
<keyword evidence="2" id="KW-1185">Reference proteome</keyword>
<name>A0ABN9U6H3_9DINO</name>
<reference evidence="1" key="1">
    <citation type="submission" date="2023-10" db="EMBL/GenBank/DDBJ databases">
        <authorList>
            <person name="Chen Y."/>
            <person name="Shah S."/>
            <person name="Dougan E. K."/>
            <person name="Thang M."/>
            <person name="Chan C."/>
        </authorList>
    </citation>
    <scope>NUCLEOTIDE SEQUENCE [LARGE SCALE GENOMIC DNA]</scope>
</reference>
<sequence length="185" mass="19930">MSSAARVLVQAQYVLRLQEAAQEGIVNKLLLWLEPDAPPLRVVMAFFIGDADAEGDRDRVEHDQVDAWITEPDAKIVTCSDGVKTCMDQRSLGGFAEVPNVTKLDISVVADLALPVFPPFLVLAVLAGSTSDTGVDITKRWVNLVDAVTLMAAPLKLLSEGQRAQERALSFYGDSNGTPEAHGLV</sequence>
<gene>
    <name evidence="1" type="ORF">PCOR1329_LOCUS45646</name>
</gene>
<organism evidence="1 2">
    <name type="scientific">Prorocentrum cordatum</name>
    <dbReference type="NCBI Taxonomy" id="2364126"/>
    <lineage>
        <taxon>Eukaryota</taxon>
        <taxon>Sar</taxon>
        <taxon>Alveolata</taxon>
        <taxon>Dinophyceae</taxon>
        <taxon>Prorocentrales</taxon>
        <taxon>Prorocentraceae</taxon>
        <taxon>Prorocentrum</taxon>
    </lineage>
</organism>
<accession>A0ABN9U6H3</accession>